<comment type="caution">
    <text evidence="1">The sequence shown here is derived from an EMBL/GenBank/DDBJ whole genome shotgun (WGS) entry which is preliminary data.</text>
</comment>
<organism evidence="1">
    <name type="scientific">Eiseniibacteriota bacterium</name>
    <dbReference type="NCBI Taxonomy" id="2212470"/>
    <lineage>
        <taxon>Bacteria</taxon>
        <taxon>Candidatus Eiseniibacteriota</taxon>
    </lineage>
</organism>
<dbReference type="AlphaFoldDB" id="A0A832I4K7"/>
<dbReference type="InterPro" id="IPR047677">
    <property type="entry name" value="GDCCVxC"/>
</dbReference>
<reference evidence="1" key="1">
    <citation type="journal article" date="2020" name="mSystems">
        <title>Genome- and Community-Level Interaction Insights into Carbon Utilization and Element Cycling Functions of Hydrothermarchaeota in Hydrothermal Sediment.</title>
        <authorList>
            <person name="Zhou Z."/>
            <person name="Liu Y."/>
            <person name="Xu W."/>
            <person name="Pan J."/>
            <person name="Luo Z.H."/>
            <person name="Li M."/>
        </authorList>
    </citation>
    <scope>NUCLEOTIDE SEQUENCE [LARGE SCALE GENOMIC DNA]</scope>
    <source>
        <strain evidence="1">SpSt-381</strain>
    </source>
</reference>
<evidence type="ECO:0000313" key="1">
    <source>
        <dbReference type="EMBL" id="HGZ43489.1"/>
    </source>
</evidence>
<gene>
    <name evidence="1" type="ORF">ENR23_08700</name>
</gene>
<proteinExistence type="predicted"/>
<protein>
    <submittedName>
        <fullName evidence="1">Uncharacterized protein</fullName>
    </submittedName>
</protein>
<dbReference type="NCBIfam" id="NF041374">
    <property type="entry name" value="GDCCVxC"/>
    <property type="match status" value="1"/>
</dbReference>
<sequence length="74" mass="7943">MSGEPNAKARSVLACPMCGARSEETMPENACVFFYECPSCSARLRPRPGDCCVFCSYGSVPCPPVQGERDCCSP</sequence>
<name>A0A832I4K7_UNCEI</name>
<accession>A0A832I4K7</accession>
<dbReference type="EMBL" id="DSQF01000018">
    <property type="protein sequence ID" value="HGZ43489.1"/>
    <property type="molecule type" value="Genomic_DNA"/>
</dbReference>